<evidence type="ECO:0000256" key="1">
    <source>
        <dbReference type="ARBA" id="ARBA00000427"/>
    </source>
</evidence>
<evidence type="ECO:0000256" key="4">
    <source>
        <dbReference type="ARBA" id="ARBA00022737"/>
    </source>
</evidence>
<protein>
    <recommendedName>
        <fullName evidence="3">exo-alpha-sialidase</fullName>
        <ecNumber evidence="3">3.2.1.18</ecNumber>
    </recommendedName>
</protein>
<dbReference type="PROSITE" id="PS51257">
    <property type="entry name" value="PROKAR_LIPOPROTEIN"/>
    <property type="match status" value="1"/>
</dbReference>
<dbReference type="Gene3D" id="2.120.10.10">
    <property type="match status" value="1"/>
</dbReference>
<keyword evidence="8" id="KW-1185">Reference proteome</keyword>
<feature type="chain" id="PRO_5046144585" description="exo-alpha-sialidase" evidence="5">
    <location>
        <begin position="24"/>
        <end position="519"/>
    </location>
</feature>
<dbReference type="PANTHER" id="PTHR10628:SF30">
    <property type="entry name" value="EXO-ALPHA-SIALIDASE"/>
    <property type="match status" value="1"/>
</dbReference>
<gene>
    <name evidence="7" type="ORF">GCM10011339_10810</name>
</gene>
<accession>A0ABQ1UTC3</accession>
<comment type="caution">
    <text evidence="7">The sequence shown here is derived from an EMBL/GenBank/DDBJ whole genome shotgun (WGS) entry which is preliminary data.</text>
</comment>
<dbReference type="EC" id="3.2.1.18" evidence="3"/>
<feature type="domain" description="Sialidase" evidence="6">
    <location>
        <begin position="208"/>
        <end position="491"/>
    </location>
</feature>
<dbReference type="PRINTS" id="PR01803">
    <property type="entry name" value="TCSIALIDASE"/>
</dbReference>
<dbReference type="EMBL" id="BMIU01000004">
    <property type="protein sequence ID" value="GGF24525.1"/>
    <property type="molecule type" value="Genomic_DNA"/>
</dbReference>
<dbReference type="Pfam" id="PF13088">
    <property type="entry name" value="BNR_2"/>
    <property type="match status" value="1"/>
</dbReference>
<reference evidence="8" key="1">
    <citation type="journal article" date="2019" name="Int. J. Syst. Evol. Microbiol.">
        <title>The Global Catalogue of Microorganisms (GCM) 10K type strain sequencing project: providing services to taxonomists for standard genome sequencing and annotation.</title>
        <authorList>
            <consortium name="The Broad Institute Genomics Platform"/>
            <consortium name="The Broad Institute Genome Sequencing Center for Infectious Disease"/>
            <person name="Wu L."/>
            <person name="Ma J."/>
        </authorList>
    </citation>
    <scope>NUCLEOTIDE SEQUENCE [LARGE SCALE GENOMIC DNA]</scope>
    <source>
        <strain evidence="8">CGMCC 1.15407</strain>
    </source>
</reference>
<comment type="similarity">
    <text evidence="2">Belongs to the glycosyl hydrolase 33 family.</text>
</comment>
<evidence type="ECO:0000256" key="5">
    <source>
        <dbReference type="SAM" id="SignalP"/>
    </source>
</evidence>
<dbReference type="PANTHER" id="PTHR10628">
    <property type="entry name" value="SIALIDASE"/>
    <property type="match status" value="1"/>
</dbReference>
<dbReference type="InterPro" id="IPR008377">
    <property type="entry name" value="Sialidase_trypan"/>
</dbReference>
<comment type="catalytic activity">
    <reaction evidence="1">
        <text>Hydrolysis of alpha-(2-&gt;3)-, alpha-(2-&gt;6)-, alpha-(2-&gt;8)- glycosidic linkages of terminal sialic acid residues in oligosaccharides, glycoproteins, glycolipids, colominic acid and synthetic substrates.</text>
        <dbReference type="EC" id="3.2.1.18"/>
    </reaction>
</comment>
<dbReference type="InterPro" id="IPR036278">
    <property type="entry name" value="Sialidase_sf"/>
</dbReference>
<evidence type="ECO:0000259" key="6">
    <source>
        <dbReference type="Pfam" id="PF13088"/>
    </source>
</evidence>
<dbReference type="InterPro" id="IPR026856">
    <property type="entry name" value="Sialidase_fam"/>
</dbReference>
<dbReference type="Proteomes" id="UP000647339">
    <property type="component" value="Unassembled WGS sequence"/>
</dbReference>
<evidence type="ECO:0000313" key="8">
    <source>
        <dbReference type="Proteomes" id="UP000647339"/>
    </source>
</evidence>
<dbReference type="InterPro" id="IPR011040">
    <property type="entry name" value="Sialidase"/>
</dbReference>
<dbReference type="CDD" id="cd15482">
    <property type="entry name" value="Sialidase_non-viral"/>
    <property type="match status" value="1"/>
</dbReference>
<keyword evidence="5" id="KW-0732">Signal</keyword>
<evidence type="ECO:0000256" key="3">
    <source>
        <dbReference type="ARBA" id="ARBA00012733"/>
    </source>
</evidence>
<proteinExistence type="inferred from homology"/>
<name>A0ABQ1UTC3_9BACT</name>
<organism evidence="7 8">
    <name type="scientific">Echinicola rosea</name>
    <dbReference type="NCBI Taxonomy" id="1807691"/>
    <lineage>
        <taxon>Bacteria</taxon>
        <taxon>Pseudomonadati</taxon>
        <taxon>Bacteroidota</taxon>
        <taxon>Cytophagia</taxon>
        <taxon>Cytophagales</taxon>
        <taxon>Cyclobacteriaceae</taxon>
        <taxon>Echinicola</taxon>
    </lineage>
</organism>
<sequence length="519" mass="56635">MITFNKMHAFLLGSLLIMMGSCTSRPTGTAAQVQVTVNQHTYPVIKGQNNDVLSMEFTLKEGDVLEELSLAIEGAEILESLTIHELENAAGDKRQPLAALVKVGKKVLIDVDRPFSPGSHKLVLGIQPKENASLKETLQIGLKDITFTRSNAALSKQVNSMPMRLATSLRTAGDDGIAAYRIPGLATTTEGSLIAVYDVRHNSSVDLQEDIDVGMSRSTDGGENWEPMKIIMDMEEWGGKPQKENGIGDPAILVDPSDNTIYVVALWLHGKPGKRAWLSSGKGISPDETGQLVMVKSKDDGKTWSAPINITAQLKKKEWKLMFNGPGKGITMRDGTLVFAGQFKDENDMPHSTVIYSQDKGETWHIGTGAKSNTTEAQVVELNNGSLMLNMRDNRGGARSVAVTKDLGKTWQEHPSSRSALVEPVCMASLITYPENRQSMDASHLFFSNPAVSDGRYDMTIKSSQDEGVSWSSGLLLDEGKGWGYSCLTVIDEDYLGILYESSQAHMTYQIIPITDLVP</sequence>
<keyword evidence="4" id="KW-0677">Repeat</keyword>
<evidence type="ECO:0000313" key="7">
    <source>
        <dbReference type="EMBL" id="GGF24525.1"/>
    </source>
</evidence>
<evidence type="ECO:0000256" key="2">
    <source>
        <dbReference type="ARBA" id="ARBA00009348"/>
    </source>
</evidence>
<dbReference type="SUPFAM" id="SSF50939">
    <property type="entry name" value="Sialidases"/>
    <property type="match status" value="1"/>
</dbReference>
<feature type="signal peptide" evidence="5">
    <location>
        <begin position="1"/>
        <end position="23"/>
    </location>
</feature>